<dbReference type="Pfam" id="PF06226">
    <property type="entry name" value="DUF1007"/>
    <property type="match status" value="1"/>
</dbReference>
<evidence type="ECO:0000313" key="2">
    <source>
        <dbReference type="Proteomes" id="UP001144471"/>
    </source>
</evidence>
<comment type="caution">
    <text evidence="1">The sequence shown here is derived from an EMBL/GenBank/DDBJ whole genome shotgun (WGS) entry which is preliminary data.</text>
</comment>
<accession>A0A9W6GLI6</accession>
<organism evidence="1 2">
    <name type="scientific">Propionigenium maris DSM 9537</name>
    <dbReference type="NCBI Taxonomy" id="1123000"/>
    <lineage>
        <taxon>Bacteria</taxon>
        <taxon>Fusobacteriati</taxon>
        <taxon>Fusobacteriota</taxon>
        <taxon>Fusobacteriia</taxon>
        <taxon>Fusobacteriales</taxon>
        <taxon>Fusobacteriaceae</taxon>
        <taxon>Propionigenium</taxon>
    </lineage>
</organism>
<dbReference type="RefSeq" id="WP_281835626.1">
    <property type="nucleotide sequence ID" value="NZ_BSDY01000008.1"/>
</dbReference>
<dbReference type="Proteomes" id="UP001144471">
    <property type="component" value="Unassembled WGS sequence"/>
</dbReference>
<evidence type="ECO:0000313" key="1">
    <source>
        <dbReference type="EMBL" id="GLI56452.1"/>
    </source>
</evidence>
<sequence>MRTVIIFLLLSTLTLTHPHVFMEAVIRIDTEGEELRGIEYEINMDEMNSLVFINQYDKDGDGTLNLEEGKRFIEETFYGYKGAKNHFKVRYKGKDIDTKPVLRDIYVEDFYLTFIFYVPLEERYTRGDILDIALYDPDYFYDYYYDEYTIEGKAGNLSYDYRLEENRKVKYYMGTMHPMEYEVKF</sequence>
<dbReference type="InterPro" id="IPR010412">
    <property type="entry name" value="DUF1007"/>
</dbReference>
<evidence type="ECO:0008006" key="3">
    <source>
        <dbReference type="Google" id="ProtNLM"/>
    </source>
</evidence>
<protein>
    <recommendedName>
        <fullName evidence="3">EF-hand domain-containing protein</fullName>
    </recommendedName>
</protein>
<name>A0A9W6GLI6_9FUSO</name>
<keyword evidence="2" id="KW-1185">Reference proteome</keyword>
<dbReference type="EMBL" id="BSDY01000008">
    <property type="protein sequence ID" value="GLI56452.1"/>
    <property type="molecule type" value="Genomic_DNA"/>
</dbReference>
<proteinExistence type="predicted"/>
<gene>
    <name evidence="1" type="ORF">PM10SUCC1_19660</name>
</gene>
<reference evidence="1" key="1">
    <citation type="submission" date="2022-12" db="EMBL/GenBank/DDBJ databases">
        <title>Reference genome sequencing for broad-spectrum identification of bacterial and archaeal isolates by mass spectrometry.</title>
        <authorList>
            <person name="Sekiguchi Y."/>
            <person name="Tourlousse D.M."/>
        </authorList>
    </citation>
    <scope>NUCLEOTIDE SEQUENCE</scope>
    <source>
        <strain evidence="1">10succ1</strain>
    </source>
</reference>
<dbReference type="AlphaFoldDB" id="A0A9W6GLI6"/>